<organism evidence="2 3">
    <name type="scientific">Natronosporangium hydrolyticum</name>
    <dbReference type="NCBI Taxonomy" id="2811111"/>
    <lineage>
        <taxon>Bacteria</taxon>
        <taxon>Bacillati</taxon>
        <taxon>Actinomycetota</taxon>
        <taxon>Actinomycetes</taxon>
        <taxon>Micromonosporales</taxon>
        <taxon>Micromonosporaceae</taxon>
        <taxon>Natronosporangium</taxon>
    </lineage>
</organism>
<dbReference type="Pfam" id="PF05685">
    <property type="entry name" value="Uma2"/>
    <property type="match status" value="1"/>
</dbReference>
<feature type="domain" description="Putative restriction endonuclease" evidence="1">
    <location>
        <begin position="31"/>
        <end position="187"/>
    </location>
</feature>
<gene>
    <name evidence="2" type="ORF">JQS43_05815</name>
</gene>
<proteinExistence type="predicted"/>
<evidence type="ECO:0000313" key="3">
    <source>
        <dbReference type="Proteomes" id="UP000662857"/>
    </source>
</evidence>
<dbReference type="GO" id="GO:0004519">
    <property type="term" value="F:endonuclease activity"/>
    <property type="evidence" value="ECO:0007669"/>
    <property type="project" value="UniProtKB-KW"/>
</dbReference>
<keyword evidence="3" id="KW-1185">Reference proteome</keyword>
<sequence>MAAPAFDPLVDLDGLWTTALADRFLPDPQLPSASYESVNGRLFVSPTEVHTNSWGELKLARLVADAAESAGFSLSGPVNLKFDEGTWIQPDLTVLHTLPKTDEEDRWVPSAYCTMVVEFVSRSNRRKDFVATPDLCAKGGVPYFLRVELVRRLSHASAQLFRLTDGRYEPVVEATAGQVFEAVEPFPMRFDPRQLLP</sequence>
<evidence type="ECO:0000259" key="1">
    <source>
        <dbReference type="Pfam" id="PF05685"/>
    </source>
</evidence>
<accession>A0A895YP06</accession>
<dbReference type="AlphaFoldDB" id="A0A895YP06"/>
<keyword evidence="2" id="KW-0255">Endonuclease</keyword>
<dbReference type="Proteomes" id="UP000662857">
    <property type="component" value="Chromosome"/>
</dbReference>
<dbReference type="EMBL" id="CP070499">
    <property type="protein sequence ID" value="QSB15850.1"/>
    <property type="molecule type" value="Genomic_DNA"/>
</dbReference>
<evidence type="ECO:0000313" key="2">
    <source>
        <dbReference type="EMBL" id="QSB15850.1"/>
    </source>
</evidence>
<dbReference type="CDD" id="cd06260">
    <property type="entry name" value="DUF820-like"/>
    <property type="match status" value="1"/>
</dbReference>
<name>A0A895YP06_9ACTN</name>
<dbReference type="InterPro" id="IPR012296">
    <property type="entry name" value="Nuclease_put_TT1808"/>
</dbReference>
<dbReference type="Gene3D" id="3.90.1570.10">
    <property type="entry name" value="tt1808, chain A"/>
    <property type="match status" value="1"/>
</dbReference>
<dbReference type="RefSeq" id="WP_239678041.1">
    <property type="nucleotide sequence ID" value="NZ_CP070499.1"/>
</dbReference>
<dbReference type="InterPro" id="IPR008538">
    <property type="entry name" value="Uma2"/>
</dbReference>
<keyword evidence="2" id="KW-0540">Nuclease</keyword>
<reference evidence="2" key="1">
    <citation type="submission" date="2021-02" db="EMBL/GenBank/DDBJ databases">
        <title>Natrosporangium hydrolyticum gen. nov., sp. nov, a haloalkaliphilic actinobacterium from a soda solonchak soil.</title>
        <authorList>
            <person name="Sorokin D.Y."/>
            <person name="Khijniak T.V."/>
            <person name="Zakharycheva A.P."/>
            <person name="Boueva O.V."/>
            <person name="Ariskina E.V."/>
            <person name="Hahnke R.L."/>
            <person name="Bunk B."/>
            <person name="Sproer C."/>
            <person name="Schumann P."/>
            <person name="Evtushenko L.I."/>
            <person name="Kublanov I.V."/>
        </authorList>
    </citation>
    <scope>NUCLEOTIDE SEQUENCE</scope>
    <source>
        <strain evidence="2">DSM 106523</strain>
    </source>
</reference>
<dbReference type="KEGG" id="nhy:JQS43_05815"/>
<dbReference type="SUPFAM" id="SSF52980">
    <property type="entry name" value="Restriction endonuclease-like"/>
    <property type="match status" value="1"/>
</dbReference>
<keyword evidence="2" id="KW-0378">Hydrolase</keyword>
<dbReference type="InterPro" id="IPR011335">
    <property type="entry name" value="Restrct_endonuc-II-like"/>
</dbReference>
<protein>
    <submittedName>
        <fullName evidence="2">Uma2 family endonuclease</fullName>
    </submittedName>
</protein>